<dbReference type="AlphaFoldDB" id="A0A1U7H6C0"/>
<gene>
    <name evidence="1" type="ORF">NIES592_03215</name>
</gene>
<comment type="caution">
    <text evidence="1">The sequence shown here is derived from an EMBL/GenBank/DDBJ whole genome shotgun (WGS) entry which is preliminary data.</text>
</comment>
<evidence type="ECO:0000313" key="1">
    <source>
        <dbReference type="EMBL" id="OKH16814.1"/>
    </source>
</evidence>
<organism evidence="1 2">
    <name type="scientific">Fischerella major NIES-592</name>
    <dbReference type="NCBI Taxonomy" id="210994"/>
    <lineage>
        <taxon>Bacteria</taxon>
        <taxon>Bacillati</taxon>
        <taxon>Cyanobacteriota</taxon>
        <taxon>Cyanophyceae</taxon>
        <taxon>Nostocales</taxon>
        <taxon>Hapalosiphonaceae</taxon>
        <taxon>Fischerella</taxon>
    </lineage>
</organism>
<dbReference type="Proteomes" id="UP000186391">
    <property type="component" value="Unassembled WGS sequence"/>
</dbReference>
<reference evidence="1 2" key="1">
    <citation type="submission" date="2016-11" db="EMBL/GenBank/DDBJ databases">
        <title>Draft Genome Sequences of Nine Cyanobacterial Strains from Diverse Habitats.</title>
        <authorList>
            <person name="Zhu T."/>
            <person name="Hou S."/>
            <person name="Lu X."/>
            <person name="Hess W.R."/>
        </authorList>
    </citation>
    <scope>NUCLEOTIDE SEQUENCE [LARGE SCALE GENOMIC DNA]</scope>
    <source>
        <strain evidence="1 2">NIES-592</strain>
    </source>
</reference>
<sequence length="59" mass="6547">MIIPNAIATFGKIANPKLLAVLCQQLLEIDYHTVAINTDTSLQKCFGDYLTRIVLVLID</sequence>
<accession>A0A1U7H6C0</accession>
<evidence type="ECO:0000313" key="2">
    <source>
        <dbReference type="Proteomes" id="UP000186391"/>
    </source>
</evidence>
<keyword evidence="2" id="KW-1185">Reference proteome</keyword>
<name>A0A1U7H6C0_9CYAN</name>
<dbReference type="EMBL" id="MRCA01000001">
    <property type="protein sequence ID" value="OKH16814.1"/>
    <property type="molecule type" value="Genomic_DNA"/>
</dbReference>
<proteinExistence type="predicted"/>
<protein>
    <submittedName>
        <fullName evidence="1">Uncharacterized protein</fullName>
    </submittedName>
</protein>